<dbReference type="InterPro" id="IPR044986">
    <property type="entry name" value="KIF15/KIN-12"/>
</dbReference>
<keyword evidence="9" id="KW-1185">Reference proteome</keyword>
<keyword evidence="3" id="KW-0067">ATP-binding</keyword>
<dbReference type="Gene3D" id="1.10.287.1490">
    <property type="match status" value="1"/>
</dbReference>
<feature type="coiled-coil region" evidence="6">
    <location>
        <begin position="277"/>
        <end position="448"/>
    </location>
</feature>
<keyword evidence="5" id="KW-0505">Motor protein</keyword>
<gene>
    <name evidence="8" type="ORF">FALBO_14554</name>
</gene>
<evidence type="ECO:0000313" key="9">
    <source>
        <dbReference type="Proteomes" id="UP000554235"/>
    </source>
</evidence>
<feature type="region of interest" description="Disordered" evidence="7">
    <location>
        <begin position="193"/>
        <end position="213"/>
    </location>
</feature>
<keyword evidence="1" id="KW-0493">Microtubule</keyword>
<accession>A0A8H4KZX1</accession>
<evidence type="ECO:0000256" key="6">
    <source>
        <dbReference type="SAM" id="Coils"/>
    </source>
</evidence>
<comment type="caution">
    <text evidence="8">The sequence shown here is derived from an EMBL/GenBank/DDBJ whole genome shotgun (WGS) entry which is preliminary data.</text>
</comment>
<evidence type="ECO:0000256" key="4">
    <source>
        <dbReference type="ARBA" id="ARBA00023054"/>
    </source>
</evidence>
<name>A0A8H4KZX1_9HYPO</name>
<dbReference type="Proteomes" id="UP000554235">
    <property type="component" value="Unassembled WGS sequence"/>
</dbReference>
<reference evidence="8 9" key="1">
    <citation type="submission" date="2020-01" db="EMBL/GenBank/DDBJ databases">
        <title>Identification and distribution of gene clusters putatively required for synthesis of sphingolipid metabolism inhibitors in phylogenetically diverse species of the filamentous fungus Fusarium.</title>
        <authorList>
            <person name="Kim H.-S."/>
            <person name="Busman M."/>
            <person name="Brown D.W."/>
            <person name="Divon H."/>
            <person name="Uhlig S."/>
            <person name="Proctor R.H."/>
        </authorList>
    </citation>
    <scope>NUCLEOTIDE SEQUENCE [LARGE SCALE GENOMIC DNA]</scope>
    <source>
        <strain evidence="8 9">NRRL 20459</strain>
    </source>
</reference>
<dbReference type="GO" id="GO:0005874">
    <property type="term" value="C:microtubule"/>
    <property type="evidence" value="ECO:0007669"/>
    <property type="project" value="UniProtKB-KW"/>
</dbReference>
<dbReference type="OrthoDB" id="4332097at2759"/>
<evidence type="ECO:0000256" key="7">
    <source>
        <dbReference type="SAM" id="MobiDB-lite"/>
    </source>
</evidence>
<dbReference type="AlphaFoldDB" id="A0A8H4KZX1"/>
<keyword evidence="2" id="KW-0547">Nucleotide-binding</keyword>
<dbReference type="EMBL" id="JAADYS010002377">
    <property type="protein sequence ID" value="KAF4458704.1"/>
    <property type="molecule type" value="Genomic_DNA"/>
</dbReference>
<proteinExistence type="predicted"/>
<protein>
    <submittedName>
        <fullName evidence="8">Uncharacterized protein</fullName>
    </submittedName>
</protein>
<evidence type="ECO:0000256" key="5">
    <source>
        <dbReference type="ARBA" id="ARBA00023175"/>
    </source>
</evidence>
<evidence type="ECO:0000313" key="8">
    <source>
        <dbReference type="EMBL" id="KAF4458704.1"/>
    </source>
</evidence>
<evidence type="ECO:0000256" key="3">
    <source>
        <dbReference type="ARBA" id="ARBA00022840"/>
    </source>
</evidence>
<evidence type="ECO:0000256" key="1">
    <source>
        <dbReference type="ARBA" id="ARBA00022701"/>
    </source>
</evidence>
<evidence type="ECO:0000256" key="2">
    <source>
        <dbReference type="ARBA" id="ARBA00022741"/>
    </source>
</evidence>
<dbReference type="PANTHER" id="PTHR37739:SF8">
    <property type="entry name" value="KINESIN-LIKE PROTEIN KIN-12D"/>
    <property type="match status" value="1"/>
</dbReference>
<sequence length="512" mass="58432">MFVYQGKFKWFYHGQDETFVVVLPNGFVRDGDTAYLFSQWTEDAQKRQKNNWFQTLIVSGLTKNSDGDDSFSLKGAYYTWTITTQKVYSKLNITMSNPQKDKSTMAVDHNEPAIFIIPDGFGDGKPVLSLWQWTKDSKGQVKAPEQYKFSYNSYYDITCTWDQKTEKLAVHMKEGGNLQQDVADLNLSGKIDRERPGHQHSFSPPQAAPQKAEVSVRLPQAQASLRRLLAPLPFPGNLIDTLEHTYAFLDQAGYYARYAQDRFAALDADYHVQLQLVDALQKENINVKDQIKTLADDLTVAKAKSDELKKQLEGAKAEAKSKEDELRKQIAELQTHGVKDHKILDSLHKEVHAALNKISHLEKKLSDVALEKKTLLAQIKTLQGTVKGLESKKTELENSLKAERQRNEALRGEKRDLNKWNKTLQGEKDALQEKLAKIEAELAKTKYDLKTTSGKLEAANYTIEIDKDKISKKGEHLDHLRKRLADADRAIGKYEDRLVENRIKFDDIKDHH</sequence>
<dbReference type="GO" id="GO:0005524">
    <property type="term" value="F:ATP binding"/>
    <property type="evidence" value="ECO:0007669"/>
    <property type="project" value="UniProtKB-KW"/>
</dbReference>
<organism evidence="8 9">
    <name type="scientific">Fusarium albosuccineum</name>
    <dbReference type="NCBI Taxonomy" id="1237068"/>
    <lineage>
        <taxon>Eukaryota</taxon>
        <taxon>Fungi</taxon>
        <taxon>Dikarya</taxon>
        <taxon>Ascomycota</taxon>
        <taxon>Pezizomycotina</taxon>
        <taxon>Sordariomycetes</taxon>
        <taxon>Hypocreomycetidae</taxon>
        <taxon>Hypocreales</taxon>
        <taxon>Nectriaceae</taxon>
        <taxon>Fusarium</taxon>
        <taxon>Fusarium decemcellulare species complex</taxon>
    </lineage>
</organism>
<keyword evidence="4 6" id="KW-0175">Coiled coil</keyword>
<dbReference type="PANTHER" id="PTHR37739">
    <property type="entry name" value="KINESIN-LIKE PROTEIN KIN-12D"/>
    <property type="match status" value="1"/>
</dbReference>